<dbReference type="Gene3D" id="3.40.50.2000">
    <property type="entry name" value="Glycogen Phosphorylase B"/>
    <property type="match status" value="3"/>
</dbReference>
<evidence type="ECO:0000313" key="4">
    <source>
        <dbReference type="EMBL" id="KYD11715.1"/>
    </source>
</evidence>
<dbReference type="GO" id="GO:0016757">
    <property type="term" value="F:glycosyltransferase activity"/>
    <property type="evidence" value="ECO:0007669"/>
    <property type="project" value="UniProtKB-KW"/>
</dbReference>
<dbReference type="AlphaFoldDB" id="A0A150LHI9"/>
<keyword evidence="2" id="KW-0808">Transferase</keyword>
<evidence type="ECO:0000313" key="5">
    <source>
        <dbReference type="Proteomes" id="UP000075666"/>
    </source>
</evidence>
<name>A0A150LHI9_9BACI</name>
<evidence type="ECO:0000259" key="3">
    <source>
        <dbReference type="Pfam" id="PF00534"/>
    </source>
</evidence>
<evidence type="ECO:0000256" key="2">
    <source>
        <dbReference type="ARBA" id="ARBA00022679"/>
    </source>
</evidence>
<dbReference type="PANTHER" id="PTHR12526:SF629">
    <property type="entry name" value="TEICHURONIC ACID BIOSYNTHESIS GLYCOSYLTRANSFERASE TUAH-RELATED"/>
    <property type="match status" value="1"/>
</dbReference>
<dbReference type="RefSeq" id="WP_066225760.1">
    <property type="nucleotide sequence ID" value="NZ_JBHJSX010000066.1"/>
</dbReference>
<dbReference type="Pfam" id="PF00534">
    <property type="entry name" value="Glycos_transf_1"/>
    <property type="match status" value="1"/>
</dbReference>
<dbReference type="OrthoDB" id="570545at2"/>
<proteinExistence type="predicted"/>
<dbReference type="SUPFAM" id="SSF53756">
    <property type="entry name" value="UDP-Glycosyltransferase/glycogen phosphorylase"/>
    <property type="match status" value="1"/>
</dbReference>
<dbReference type="PANTHER" id="PTHR12526">
    <property type="entry name" value="GLYCOSYLTRANSFERASE"/>
    <property type="match status" value="1"/>
</dbReference>
<dbReference type="EMBL" id="LQYN01000001">
    <property type="protein sequence ID" value="KYD11715.1"/>
    <property type="molecule type" value="Genomic_DNA"/>
</dbReference>
<organism evidence="4 5">
    <name type="scientific">Heyndrickxia sporothermodurans</name>
    <dbReference type="NCBI Taxonomy" id="46224"/>
    <lineage>
        <taxon>Bacteria</taxon>
        <taxon>Bacillati</taxon>
        <taxon>Bacillota</taxon>
        <taxon>Bacilli</taxon>
        <taxon>Bacillales</taxon>
        <taxon>Bacillaceae</taxon>
        <taxon>Heyndrickxia</taxon>
    </lineage>
</organism>
<comment type="caution">
    <text evidence="4">The sequence shown here is derived from an EMBL/GenBank/DDBJ whole genome shotgun (WGS) entry which is preliminary data.</text>
</comment>
<dbReference type="PATRIC" id="fig|46224.3.peg.2"/>
<sequence>MKNIYLLVKDIDVGRGGLTRVMLGRASYFADAGHNCNLLSVTFKDRHDLIYDEFIRTKRLSKKVSLLNLFDYYREKNTISEELSNDNKLLIQVKDRRYKIHSSELTTYRHVRYFDQDGRYIMYKKWHKNGHLQYIDYFKEDKTLYKKEEFCHNNYKTRTKYYDLVTKKLKMETYHTPDGYAYLTIDYNLNNESPKMIYYLDRDSDEVVLFSQQDPMLQFQKYWIEELCDKSHNKPFIINEDIFITDLFTKINKNKCYKISTTHNNHLNAPYVIGSPVKKHYEDLFNKAGELDAIVFLTKEQKEDVVSQFNFLKNVFAIPNALSRIEFTETINKDLKVISIVGRLEYQKHLEDAIEAFSIISKKHKDVILNIYGKGPDEEKLQRLIKEKNLEKKIIIHGYTNSVGDVFKSSLFTIMTSRFEGSPMVLREAMLAGTCVISYDINYGPKDIITNGEDGYLVRSGGINEMAEKMNELLTNPQKAIEMGNKAIINITEKFSEEKVMGMWFKLFDKIENMVR</sequence>
<protein>
    <recommendedName>
        <fullName evidence="3">Glycosyl transferase family 1 domain-containing protein</fullName>
    </recommendedName>
</protein>
<dbReference type="Proteomes" id="UP000075666">
    <property type="component" value="Unassembled WGS sequence"/>
</dbReference>
<accession>A0A150LHI9</accession>
<evidence type="ECO:0000256" key="1">
    <source>
        <dbReference type="ARBA" id="ARBA00022676"/>
    </source>
</evidence>
<feature type="domain" description="Glycosyl transferase family 1" evidence="3">
    <location>
        <begin position="326"/>
        <end position="487"/>
    </location>
</feature>
<dbReference type="InterPro" id="IPR001296">
    <property type="entry name" value="Glyco_trans_1"/>
</dbReference>
<gene>
    <name evidence="4" type="ORF">B4102_2079</name>
</gene>
<keyword evidence="1" id="KW-0328">Glycosyltransferase</keyword>
<keyword evidence="5" id="KW-1185">Reference proteome</keyword>
<dbReference type="STRING" id="46224.B4102_2079"/>
<reference evidence="4 5" key="1">
    <citation type="submission" date="2016-01" db="EMBL/GenBank/DDBJ databases">
        <title>Genome Sequences of Twelve Sporeforming Bacillus Species Isolated from Foods.</title>
        <authorList>
            <person name="Berendsen E.M."/>
            <person name="Wells-Bennik M.H."/>
            <person name="Krawcyk A.O."/>
            <person name="De Jong A."/>
            <person name="Holsappel S."/>
            <person name="Eijlander R.T."/>
            <person name="Kuipers O.P."/>
        </authorList>
    </citation>
    <scope>NUCLEOTIDE SEQUENCE [LARGE SCALE GENOMIC DNA]</scope>
    <source>
        <strain evidence="4 5">B4102</strain>
    </source>
</reference>